<dbReference type="EMBL" id="HACG01049377">
    <property type="protein sequence ID" value="CEK96242.1"/>
    <property type="molecule type" value="Transcribed_RNA"/>
</dbReference>
<reference evidence="1" key="1">
    <citation type="submission" date="2014-12" db="EMBL/GenBank/DDBJ databases">
        <title>Insight into the proteome of Arion vulgaris.</title>
        <authorList>
            <person name="Aradska J."/>
            <person name="Bulat T."/>
            <person name="Smidak R."/>
            <person name="Sarate P."/>
            <person name="Gangsoo J."/>
            <person name="Sialana F."/>
            <person name="Bilban M."/>
            <person name="Lubec G."/>
        </authorList>
    </citation>
    <scope>NUCLEOTIDE SEQUENCE</scope>
    <source>
        <tissue evidence="1">Skin</tissue>
    </source>
</reference>
<accession>A0A0B7BTJ0</accession>
<sequence>MLFVSANKLSISNKINTPNITHAYRNGRRVAVTGRNSLPTMALRLTQLQLGNRKTVGGKSGWHDVHHITNRVP</sequence>
<gene>
    <name evidence="1" type="primary">ORF211136</name>
</gene>
<proteinExistence type="predicted"/>
<name>A0A0B7BTJ0_9EUPU</name>
<dbReference type="AlphaFoldDB" id="A0A0B7BTJ0"/>
<evidence type="ECO:0000313" key="1">
    <source>
        <dbReference type="EMBL" id="CEK96242.1"/>
    </source>
</evidence>
<protein>
    <submittedName>
        <fullName evidence="1">Uncharacterized protein</fullName>
    </submittedName>
</protein>
<organism evidence="1">
    <name type="scientific">Arion vulgaris</name>
    <dbReference type="NCBI Taxonomy" id="1028688"/>
    <lineage>
        <taxon>Eukaryota</taxon>
        <taxon>Metazoa</taxon>
        <taxon>Spiralia</taxon>
        <taxon>Lophotrochozoa</taxon>
        <taxon>Mollusca</taxon>
        <taxon>Gastropoda</taxon>
        <taxon>Heterobranchia</taxon>
        <taxon>Euthyneura</taxon>
        <taxon>Panpulmonata</taxon>
        <taxon>Eupulmonata</taxon>
        <taxon>Stylommatophora</taxon>
        <taxon>Helicina</taxon>
        <taxon>Arionoidea</taxon>
        <taxon>Arionidae</taxon>
        <taxon>Arion</taxon>
    </lineage>
</organism>